<name>A0ABR9DMI1_9MICO</name>
<dbReference type="SUPFAM" id="SSF48576">
    <property type="entry name" value="Terpenoid synthases"/>
    <property type="match status" value="1"/>
</dbReference>
<dbReference type="EMBL" id="JACZDF010000001">
    <property type="protein sequence ID" value="MBD9698203.1"/>
    <property type="molecule type" value="Genomic_DNA"/>
</dbReference>
<dbReference type="InterPro" id="IPR002060">
    <property type="entry name" value="Squ/phyt_synthse"/>
</dbReference>
<dbReference type="RefSeq" id="WP_192277200.1">
    <property type="nucleotide sequence ID" value="NZ_JACZDF010000001.1"/>
</dbReference>
<evidence type="ECO:0000313" key="2">
    <source>
        <dbReference type="EMBL" id="MBD9698203.1"/>
    </source>
</evidence>
<dbReference type="Pfam" id="PF00494">
    <property type="entry name" value="SQS_PSY"/>
    <property type="match status" value="1"/>
</dbReference>
<gene>
    <name evidence="2" type="ORF">IGS67_01670</name>
</gene>
<dbReference type="SFLD" id="SFLDS00005">
    <property type="entry name" value="Isoprenoid_Synthase_Type_I"/>
    <property type="match status" value="1"/>
</dbReference>
<organism evidence="2 3">
    <name type="scientific">Flavimobilis rhizosphaerae</name>
    <dbReference type="NCBI Taxonomy" id="2775421"/>
    <lineage>
        <taxon>Bacteria</taxon>
        <taxon>Bacillati</taxon>
        <taxon>Actinomycetota</taxon>
        <taxon>Actinomycetes</taxon>
        <taxon>Micrococcales</taxon>
        <taxon>Jonesiaceae</taxon>
        <taxon>Flavimobilis</taxon>
    </lineage>
</organism>
<proteinExistence type="predicted"/>
<feature type="region of interest" description="Disordered" evidence="1">
    <location>
        <begin position="293"/>
        <end position="323"/>
    </location>
</feature>
<accession>A0ABR9DMI1</accession>
<keyword evidence="3" id="KW-1185">Reference proteome</keyword>
<sequence>MSASERARYDDAARAASETVIASYSTSFSLAVRLLPPAQRADVRAVYGLVRLADEIVDGALDDVDPAARAALLDDLEDEVARARARGCSTNLVVHAFTLAAARCSIGDDLTGPFFDAMRTDLVRDAHDAASLATYVHGSAEVVGLMCLQIFAADLPTPERTRLVRDAAPGACALGSAFQKVNFVRDLGADLDDRGRAYLAELVAAPSDAARDAALDDVDAEIALARTAIPLLPTGARRAVVAATALFAELSRLLRATPAAEIATTRVSVPAARKALVVGRALARDALARDHVARGRGAGSQRATQPAGQRPGQHTGLRARAAR</sequence>
<comment type="caution">
    <text evidence="2">The sequence shown here is derived from an EMBL/GenBank/DDBJ whole genome shotgun (WGS) entry which is preliminary data.</text>
</comment>
<reference evidence="2 3" key="1">
    <citation type="submission" date="2020-09" db="EMBL/GenBank/DDBJ databases">
        <title>Flavimobilis rhizosphaerae sp. nov., isolated from rhizosphere soil of Spartina alterniflora.</title>
        <authorList>
            <person name="Hanqin C."/>
        </authorList>
    </citation>
    <scope>NUCLEOTIDE SEQUENCE [LARGE SCALE GENOMIC DNA]</scope>
    <source>
        <strain evidence="2 3">GY 10621</strain>
    </source>
</reference>
<evidence type="ECO:0000313" key="3">
    <source>
        <dbReference type="Proteomes" id="UP000642107"/>
    </source>
</evidence>
<evidence type="ECO:0000256" key="1">
    <source>
        <dbReference type="SAM" id="MobiDB-lite"/>
    </source>
</evidence>
<dbReference type="Proteomes" id="UP000642107">
    <property type="component" value="Unassembled WGS sequence"/>
</dbReference>
<dbReference type="Gene3D" id="1.10.600.10">
    <property type="entry name" value="Farnesyl Diphosphate Synthase"/>
    <property type="match status" value="1"/>
</dbReference>
<dbReference type="PANTHER" id="PTHR31480">
    <property type="entry name" value="BIFUNCTIONAL LYCOPENE CYCLASE/PHYTOENE SYNTHASE"/>
    <property type="match status" value="1"/>
</dbReference>
<protein>
    <submittedName>
        <fullName evidence="2">Squalene/phytoene synthase family protein</fullName>
    </submittedName>
</protein>
<dbReference type="SFLD" id="SFLDG01018">
    <property type="entry name" value="Squalene/Phytoene_Synthase_Lik"/>
    <property type="match status" value="1"/>
</dbReference>
<dbReference type="InterPro" id="IPR008949">
    <property type="entry name" value="Isoprenoid_synthase_dom_sf"/>
</dbReference>